<keyword evidence="2" id="KW-1185">Reference proteome</keyword>
<name>D3VHL8_XENNA</name>
<dbReference type="AlphaFoldDB" id="D3VHL8"/>
<evidence type="ECO:0000313" key="1">
    <source>
        <dbReference type="EMBL" id="CBJ90663.1"/>
    </source>
</evidence>
<dbReference type="HOGENOM" id="CLU_3190820_0_0_6"/>
<sequence>MCHASIRALSFGLLSDEFSWLVTLANVSEKSSIFNDEWYRSRERSS</sequence>
<dbReference type="STRING" id="406817.XNC1_2609"/>
<reference evidence="1 2" key="1">
    <citation type="journal article" date="2011" name="PLoS ONE">
        <title>The entomopathogenic bacterial endosymbionts xenorhabdus and photorhabdus: convergent lifestyles from divergent genomes.</title>
        <authorList>
            <person name="Chaston J.M."/>
            <person name="Suen G."/>
            <person name="Tucker S.L."/>
            <person name="Andersen A.W."/>
            <person name="Bhasin A."/>
            <person name="Bode E."/>
            <person name="Bode H.B."/>
            <person name="Brachmann A.O."/>
            <person name="Cowles C.E."/>
            <person name="Cowles K.N."/>
            <person name="Darby C."/>
            <person name="de Leon L."/>
            <person name="Drace K."/>
            <person name="Du Z."/>
            <person name="Givaudan A."/>
            <person name="Herbert Tran E.E."/>
            <person name="Jewell K.A."/>
            <person name="Knack J.J."/>
            <person name="Krasomil-Osterfeld K.C."/>
            <person name="Kukor R."/>
            <person name="Lanois A."/>
            <person name="Latreille P."/>
            <person name="Leimgruber N.K."/>
            <person name="Lipke C.M."/>
            <person name="Liu R."/>
            <person name="Lu X."/>
            <person name="Martens E.C."/>
            <person name="Marri P.R."/>
            <person name="Medigue C."/>
            <person name="Menard M.L."/>
            <person name="Miller N.M."/>
            <person name="Morales-Soto N."/>
            <person name="Norton S."/>
            <person name="Ogier J.C."/>
            <person name="Orchard S.S."/>
            <person name="Park D."/>
            <person name="Park Y."/>
            <person name="Qurollo B.A."/>
            <person name="Sugar D.R."/>
            <person name="Richards G.R."/>
            <person name="Rouy Z."/>
            <person name="Slominski B."/>
            <person name="Slominski K."/>
            <person name="Snyder H."/>
            <person name="Tjaden B.C."/>
            <person name="van der Hoeven R."/>
            <person name="Welch R.D."/>
            <person name="Wheeler C."/>
            <person name="Xiang B."/>
            <person name="Barbazuk B."/>
            <person name="Gaudriault S."/>
            <person name="Goodner B."/>
            <person name="Slater S.C."/>
            <person name="Forst S."/>
            <person name="Goldman B.S."/>
            <person name="Goodrich-Blair H."/>
        </authorList>
    </citation>
    <scope>NUCLEOTIDE SEQUENCE [LARGE SCALE GENOMIC DNA]</scope>
    <source>
        <strain evidence="2">ATCC 19061 / DSM 3370 / CCUG 14189 / LMG 1036 / NCIMB 9965 / AN6</strain>
    </source>
</reference>
<gene>
    <name evidence="1" type="ordered locus">XNC1_2609</name>
</gene>
<accession>D3VHL8</accession>
<dbReference type="KEGG" id="xne:XNC1_2609"/>
<organism evidence="1 2">
    <name type="scientific">Xenorhabdus nematophila (strain ATCC 19061 / DSM 3370 / CCUG 14189 / LMG 1036 / NCIMB 9965 / AN6)</name>
    <dbReference type="NCBI Taxonomy" id="406817"/>
    <lineage>
        <taxon>Bacteria</taxon>
        <taxon>Pseudomonadati</taxon>
        <taxon>Pseudomonadota</taxon>
        <taxon>Gammaproteobacteria</taxon>
        <taxon>Enterobacterales</taxon>
        <taxon>Morganellaceae</taxon>
        <taxon>Xenorhabdus</taxon>
    </lineage>
</organism>
<dbReference type="EMBL" id="FN667742">
    <property type="protein sequence ID" value="CBJ90663.1"/>
    <property type="molecule type" value="Genomic_DNA"/>
</dbReference>
<evidence type="ECO:0000313" key="2">
    <source>
        <dbReference type="Proteomes" id="UP000008075"/>
    </source>
</evidence>
<proteinExistence type="predicted"/>
<dbReference type="Proteomes" id="UP000008075">
    <property type="component" value="Chromosome"/>
</dbReference>
<protein>
    <submittedName>
        <fullName evidence="1">Uncharacterized protein</fullName>
    </submittedName>
</protein>